<dbReference type="PANTHER" id="PTHR33096:SF1">
    <property type="entry name" value="CXC1-LIKE CYSTEINE CLUSTER ASSOCIATED WITH KDZ TRANSPOSASES DOMAIN-CONTAINING PROTEIN"/>
    <property type="match status" value="1"/>
</dbReference>
<sequence>MNRKRLEAIKRLQEAEIVLNGIAEAEREKDVAYFEDKWMEQRTGQLDVMTETQKEKRERLNVMLGLEEELIQARPGCIFLCRDRLKAIQLQARRARTQADRVDLMSLPATVANLEEQIEAMATALGGAEFRELAGAVRNQETAVLGLSIARANLYEAKVGLVEARLRRHWHTVGKYENDYPDAVQPALPDLATVMAMEMDDVFWNRGELGLQDGDTDRDGINSFLSRRSACEELRRIAREARQMTGWANAYYDRILALGRKVNEDDDQRWERSEVAMETMEP</sequence>
<evidence type="ECO:0000313" key="1">
    <source>
        <dbReference type="EMBL" id="EGG00732.1"/>
    </source>
</evidence>
<gene>
    <name evidence="1" type="ORF">MELLADRAFT_93070</name>
</gene>
<dbReference type="PANTHER" id="PTHR33096">
    <property type="entry name" value="CXC2 DOMAIN-CONTAINING PROTEIN"/>
    <property type="match status" value="1"/>
</dbReference>
<dbReference type="KEGG" id="mlr:MELLADRAFT_93070"/>
<organism evidence="2">
    <name type="scientific">Melampsora larici-populina (strain 98AG31 / pathotype 3-4-7)</name>
    <name type="common">Poplar leaf rust fungus</name>
    <dbReference type="NCBI Taxonomy" id="747676"/>
    <lineage>
        <taxon>Eukaryota</taxon>
        <taxon>Fungi</taxon>
        <taxon>Dikarya</taxon>
        <taxon>Basidiomycota</taxon>
        <taxon>Pucciniomycotina</taxon>
        <taxon>Pucciniomycetes</taxon>
        <taxon>Pucciniales</taxon>
        <taxon>Melampsoraceae</taxon>
        <taxon>Melampsora</taxon>
    </lineage>
</organism>
<reference evidence="2" key="1">
    <citation type="journal article" date="2011" name="Proc. Natl. Acad. Sci. U.S.A.">
        <title>Obligate biotrophy features unraveled by the genomic analysis of rust fungi.</title>
        <authorList>
            <person name="Duplessis S."/>
            <person name="Cuomo C.A."/>
            <person name="Lin Y.-C."/>
            <person name="Aerts A."/>
            <person name="Tisserant E."/>
            <person name="Veneault-Fourrey C."/>
            <person name="Joly D.L."/>
            <person name="Hacquard S."/>
            <person name="Amselem J."/>
            <person name="Cantarel B.L."/>
            <person name="Chiu R."/>
            <person name="Coutinho P.M."/>
            <person name="Feau N."/>
            <person name="Field M."/>
            <person name="Frey P."/>
            <person name="Gelhaye E."/>
            <person name="Goldberg J."/>
            <person name="Grabherr M.G."/>
            <person name="Kodira C.D."/>
            <person name="Kohler A."/>
            <person name="Kuees U."/>
            <person name="Lindquist E.A."/>
            <person name="Lucas S.M."/>
            <person name="Mago R."/>
            <person name="Mauceli E."/>
            <person name="Morin E."/>
            <person name="Murat C."/>
            <person name="Pangilinan J.L."/>
            <person name="Park R."/>
            <person name="Pearson M."/>
            <person name="Quesneville H."/>
            <person name="Rouhier N."/>
            <person name="Sakthikumar S."/>
            <person name="Salamov A.A."/>
            <person name="Schmutz J."/>
            <person name="Selles B."/>
            <person name="Shapiro H."/>
            <person name="Tanguay P."/>
            <person name="Tuskan G.A."/>
            <person name="Henrissat B."/>
            <person name="Van de Peer Y."/>
            <person name="Rouze P."/>
            <person name="Ellis J.G."/>
            <person name="Dodds P.N."/>
            <person name="Schein J.E."/>
            <person name="Zhong S."/>
            <person name="Hamelin R.C."/>
            <person name="Grigoriev I.V."/>
            <person name="Szabo L.J."/>
            <person name="Martin F."/>
        </authorList>
    </citation>
    <scope>NUCLEOTIDE SEQUENCE [LARGE SCALE GENOMIC DNA]</scope>
    <source>
        <strain evidence="2">98AG31 / pathotype 3-4-7</strain>
    </source>
</reference>
<proteinExistence type="predicted"/>
<dbReference type="AlphaFoldDB" id="F4S3T9"/>
<dbReference type="VEuPathDB" id="FungiDB:MELLADRAFT_93070"/>
<dbReference type="InParanoid" id="F4S3T9"/>
<dbReference type="HOGENOM" id="CLU_046571_2_0_1"/>
<dbReference type="GeneID" id="18936455"/>
<evidence type="ECO:0000313" key="2">
    <source>
        <dbReference type="Proteomes" id="UP000001072"/>
    </source>
</evidence>
<dbReference type="RefSeq" id="XP_007416003.1">
    <property type="nucleotide sequence ID" value="XM_007415941.1"/>
</dbReference>
<dbReference type="EMBL" id="GL883144">
    <property type="protein sequence ID" value="EGG00732.1"/>
    <property type="molecule type" value="Genomic_DNA"/>
</dbReference>
<dbReference type="Proteomes" id="UP000001072">
    <property type="component" value="Unassembled WGS sequence"/>
</dbReference>
<accession>F4S3T9</accession>
<name>F4S3T9_MELLP</name>
<protein>
    <submittedName>
        <fullName evidence="1">Uncharacterized protein</fullName>
    </submittedName>
</protein>
<keyword evidence="2" id="KW-1185">Reference proteome</keyword>